<dbReference type="Proteomes" id="UP001497416">
    <property type="component" value="Unassembled WGS sequence"/>
</dbReference>
<gene>
    <name evidence="2" type="ORF">T190607A01A_40337</name>
</gene>
<dbReference type="InterPro" id="IPR003646">
    <property type="entry name" value="SH3-like_bac-type"/>
</dbReference>
<proteinExistence type="predicted"/>
<sequence>MRTSFITLIFALNFVYTSFGIEKLGRINDPDGYTNVREKPSITSKVVFKILSKEYFYYEKTDNKNWYKLINMDGKSGYIHKSRVEHIKSIVINGKSYDTEKSKLKIRTKKIGNTRIKIFQVESNNGFCNSYVEITGNRNVQFTYEDIQALGGDAGIAFLENSIPNHVLIVKHGDYNGKTILISKKGNVTEVNGGSVSKLVKNKYVLNFEECDLGFCSLSVYDINREKVVFEYETEFELYDFDGKIILDLDIEEEEDLRVLNLDKLSLDEFKVDSIFKRKRYRQFLQRELKENCLCTD</sequence>
<dbReference type="PROSITE" id="PS51781">
    <property type="entry name" value="SH3B"/>
    <property type="match status" value="1"/>
</dbReference>
<comment type="caution">
    <text evidence="2">The sequence shown here is derived from an EMBL/GenBank/DDBJ whole genome shotgun (WGS) entry which is preliminary data.</text>
</comment>
<evidence type="ECO:0000313" key="3">
    <source>
        <dbReference type="Proteomes" id="UP001497416"/>
    </source>
</evidence>
<evidence type="ECO:0000313" key="2">
    <source>
        <dbReference type="EMBL" id="CAL2092043.1"/>
    </source>
</evidence>
<evidence type="ECO:0000259" key="1">
    <source>
        <dbReference type="PROSITE" id="PS51781"/>
    </source>
</evidence>
<dbReference type="Pfam" id="PF08239">
    <property type="entry name" value="SH3_3"/>
    <property type="match status" value="1"/>
</dbReference>
<accession>A0ABP1ESZ8</accession>
<organism evidence="2 3">
    <name type="scientific">Tenacibaculum platacis</name>
    <dbReference type="NCBI Taxonomy" id="3137852"/>
    <lineage>
        <taxon>Bacteria</taxon>
        <taxon>Pseudomonadati</taxon>
        <taxon>Bacteroidota</taxon>
        <taxon>Flavobacteriia</taxon>
        <taxon>Flavobacteriales</taxon>
        <taxon>Flavobacteriaceae</taxon>
        <taxon>Tenacibaculum</taxon>
    </lineage>
</organism>
<protein>
    <recommendedName>
        <fullName evidence="1">SH3b domain-containing protein</fullName>
    </recommendedName>
</protein>
<dbReference type="EMBL" id="CAXIXY010000006">
    <property type="protein sequence ID" value="CAL2092043.1"/>
    <property type="molecule type" value="Genomic_DNA"/>
</dbReference>
<dbReference type="Gene3D" id="2.30.30.40">
    <property type="entry name" value="SH3 Domains"/>
    <property type="match status" value="1"/>
</dbReference>
<dbReference type="RefSeq" id="WP_348713269.1">
    <property type="nucleotide sequence ID" value="NZ_CAXIXY010000006.1"/>
</dbReference>
<name>A0ABP1ESZ8_9FLAO</name>
<keyword evidence="3" id="KW-1185">Reference proteome</keyword>
<reference evidence="2 3" key="1">
    <citation type="submission" date="2024-05" db="EMBL/GenBank/DDBJ databases">
        <authorList>
            <person name="Duchaud E."/>
        </authorList>
    </citation>
    <scope>NUCLEOTIDE SEQUENCE [LARGE SCALE GENOMIC DNA]</scope>
    <source>
        <strain evidence="2">Ena-SAMPLE-TAB-13-05-2024-13:56:06:370-140302</strain>
    </source>
</reference>
<feature type="domain" description="SH3b" evidence="1">
    <location>
        <begin position="22"/>
        <end position="88"/>
    </location>
</feature>